<evidence type="ECO:0000313" key="2">
    <source>
        <dbReference type="Proteomes" id="UP001165186"/>
    </source>
</evidence>
<reference evidence="1" key="1">
    <citation type="submission" date="2024-09" db="EMBL/GenBank/DDBJ databases">
        <title>Draft Genome Sequences of Neofusicoccum parvum.</title>
        <authorList>
            <person name="Ashida A."/>
            <person name="Camagna M."/>
            <person name="Tanaka A."/>
            <person name="Takemoto D."/>
        </authorList>
    </citation>
    <scope>NUCLEOTIDE SEQUENCE</scope>
    <source>
        <strain evidence="1">PPO83</strain>
    </source>
</reference>
<keyword evidence="2" id="KW-1185">Reference proteome</keyword>
<dbReference type="Proteomes" id="UP001165186">
    <property type="component" value="Unassembled WGS sequence"/>
</dbReference>
<evidence type="ECO:0000313" key="1">
    <source>
        <dbReference type="EMBL" id="GME26933.1"/>
    </source>
</evidence>
<organism evidence="1 2">
    <name type="scientific">Neofusicoccum parvum</name>
    <dbReference type="NCBI Taxonomy" id="310453"/>
    <lineage>
        <taxon>Eukaryota</taxon>
        <taxon>Fungi</taxon>
        <taxon>Dikarya</taxon>
        <taxon>Ascomycota</taxon>
        <taxon>Pezizomycotina</taxon>
        <taxon>Dothideomycetes</taxon>
        <taxon>Dothideomycetes incertae sedis</taxon>
        <taxon>Botryosphaeriales</taxon>
        <taxon>Botryosphaeriaceae</taxon>
        <taxon>Neofusicoccum</taxon>
    </lineage>
</organism>
<keyword evidence="1" id="KW-0808">Transferase</keyword>
<proteinExistence type="predicted"/>
<accession>A0ACB5S2J1</accession>
<protein>
    <submittedName>
        <fullName evidence="1">Phospholipid/glycerol acyltransferase</fullName>
    </submittedName>
</protein>
<keyword evidence="1" id="KW-0012">Acyltransferase</keyword>
<dbReference type="EMBL" id="BSXG01000032">
    <property type="protein sequence ID" value="GME26933.1"/>
    <property type="molecule type" value="Genomic_DNA"/>
</dbReference>
<gene>
    <name evidence="1" type="primary">g11502</name>
    <name evidence="1" type="ORF">NpPPO83_00011502</name>
</gene>
<comment type="caution">
    <text evidence="1">The sequence shown here is derived from an EMBL/GenBank/DDBJ whole genome shotgun (WGS) entry which is preliminary data.</text>
</comment>
<sequence length="327" mass="36681">MNATPAPAPTRRVLVHAARAVRGAAVLSPWLAHLLLVDVVLSLLLPAKSLAPTLVYHASSVLAHSVWAWIQLVFTRLNHADVVLSTNCPAGLPARESAVVIANHVAWADFYMIQEAARRAGMLGRCRWFAKRSLRWVPFLGWGLWAMGMPLVSRRWASDRQELEKVFRGIVSKRWPVWLIAYSEGTRYTPARHAAAVAHCQAHGKPLPRHTLTPRPRGFAATVGALRRTPHVRQVLDVTIAYARGSEFMAAPPFWETVANGDLKGDGYRFYAHVDRFEMSELPEGEEELGRWLEARWVEKGERLEGLRVALEKGESWKGDDAVRKDE</sequence>
<name>A0ACB5S2J1_9PEZI</name>